<evidence type="ECO:0000313" key="7">
    <source>
        <dbReference type="Proteomes" id="UP001367508"/>
    </source>
</evidence>
<dbReference type="InterPro" id="IPR050223">
    <property type="entry name" value="D-isomer_2-hydroxyacid_DH"/>
</dbReference>
<feature type="domain" description="D-isomer specific 2-hydroxyacid dehydrogenase NAD-binding" evidence="5">
    <location>
        <begin position="3"/>
        <end position="128"/>
    </location>
</feature>
<dbReference type="EC" id="1.1.1.79" evidence="4"/>
<keyword evidence="7" id="KW-1185">Reference proteome</keyword>
<evidence type="ECO:0000313" key="6">
    <source>
        <dbReference type="EMBL" id="KAK7349592.1"/>
    </source>
</evidence>
<dbReference type="Proteomes" id="UP001367508">
    <property type="component" value="Unassembled WGS sequence"/>
</dbReference>
<keyword evidence="1" id="KW-0521">NADP</keyword>
<comment type="caution">
    <text evidence="6">The sequence shown here is derived from an EMBL/GenBank/DDBJ whole genome shotgun (WGS) entry which is preliminary data.</text>
</comment>
<keyword evidence="2" id="KW-0560">Oxidoreductase</keyword>
<proteinExistence type="predicted"/>
<evidence type="ECO:0000256" key="3">
    <source>
        <dbReference type="ARBA" id="ARBA00023027"/>
    </source>
</evidence>
<name>A0AAN9QVM1_CANGL</name>
<dbReference type="Pfam" id="PF02826">
    <property type="entry name" value="2-Hacid_dh_C"/>
    <property type="match status" value="1"/>
</dbReference>
<dbReference type="InterPro" id="IPR006140">
    <property type="entry name" value="D-isomer_DH_NAD-bd"/>
</dbReference>
<reference evidence="6 7" key="1">
    <citation type="submission" date="2024-01" db="EMBL/GenBank/DDBJ databases">
        <title>The genomes of 5 underutilized Papilionoideae crops provide insights into root nodulation and disease resistanc.</title>
        <authorList>
            <person name="Jiang F."/>
        </authorList>
    </citation>
    <scope>NUCLEOTIDE SEQUENCE [LARGE SCALE GENOMIC DNA]</scope>
    <source>
        <strain evidence="6">LVBAO_FW01</strain>
        <tissue evidence="6">Leaves</tissue>
    </source>
</reference>
<evidence type="ECO:0000259" key="5">
    <source>
        <dbReference type="Pfam" id="PF02826"/>
    </source>
</evidence>
<dbReference type="GO" id="GO:0051287">
    <property type="term" value="F:NAD binding"/>
    <property type="evidence" value="ECO:0007669"/>
    <property type="project" value="InterPro"/>
</dbReference>
<evidence type="ECO:0000256" key="1">
    <source>
        <dbReference type="ARBA" id="ARBA00022857"/>
    </source>
</evidence>
<dbReference type="GO" id="GO:0030267">
    <property type="term" value="F:glyoxylate reductase (NADPH) activity"/>
    <property type="evidence" value="ECO:0007669"/>
    <property type="project" value="UniProtKB-EC"/>
</dbReference>
<dbReference type="InterPro" id="IPR036291">
    <property type="entry name" value="NAD(P)-bd_dom_sf"/>
</dbReference>
<dbReference type="AlphaFoldDB" id="A0AAN9QVM1"/>
<gene>
    <name evidence="6" type="ORF">VNO77_07075</name>
</gene>
<dbReference type="Gene3D" id="3.40.50.720">
    <property type="entry name" value="NAD(P)-binding Rossmann-like Domain"/>
    <property type="match status" value="1"/>
</dbReference>
<dbReference type="PANTHER" id="PTHR10996:SF179">
    <property type="entry name" value="D-ISOMER SPECIFIC 2-HYDROXYACID DEHYDROGENASE FAMILY PROTEIN-RELATED"/>
    <property type="match status" value="1"/>
</dbReference>
<evidence type="ECO:0000256" key="2">
    <source>
        <dbReference type="ARBA" id="ARBA00023002"/>
    </source>
</evidence>
<protein>
    <recommendedName>
        <fullName evidence="4">glyoxylate reductase (NADP(+))</fullName>
        <ecNumber evidence="4">1.1.1.79</ecNumber>
    </recommendedName>
</protein>
<organism evidence="6 7">
    <name type="scientific">Canavalia gladiata</name>
    <name type="common">Sword bean</name>
    <name type="synonym">Dolichos gladiatus</name>
    <dbReference type="NCBI Taxonomy" id="3824"/>
    <lineage>
        <taxon>Eukaryota</taxon>
        <taxon>Viridiplantae</taxon>
        <taxon>Streptophyta</taxon>
        <taxon>Embryophyta</taxon>
        <taxon>Tracheophyta</taxon>
        <taxon>Spermatophyta</taxon>
        <taxon>Magnoliopsida</taxon>
        <taxon>eudicotyledons</taxon>
        <taxon>Gunneridae</taxon>
        <taxon>Pentapetalae</taxon>
        <taxon>rosids</taxon>
        <taxon>fabids</taxon>
        <taxon>Fabales</taxon>
        <taxon>Fabaceae</taxon>
        <taxon>Papilionoideae</taxon>
        <taxon>50 kb inversion clade</taxon>
        <taxon>NPAAA clade</taxon>
        <taxon>indigoferoid/millettioid clade</taxon>
        <taxon>Phaseoleae</taxon>
        <taxon>Canavalia</taxon>
    </lineage>
</organism>
<dbReference type="PANTHER" id="PTHR10996">
    <property type="entry name" value="2-HYDROXYACID DEHYDROGENASE-RELATED"/>
    <property type="match status" value="1"/>
</dbReference>
<dbReference type="GO" id="GO:0009853">
    <property type="term" value="P:photorespiration"/>
    <property type="evidence" value="ECO:0007669"/>
    <property type="project" value="UniProtKB-ARBA"/>
</dbReference>
<accession>A0AAN9QVM1</accession>
<dbReference type="GO" id="GO:0005829">
    <property type="term" value="C:cytosol"/>
    <property type="evidence" value="ECO:0007669"/>
    <property type="project" value="TreeGrafter"/>
</dbReference>
<sequence>MMFELGDKKVGIIGLGSIVLEVARRLVGAFGCAVSYNTRSKKLFVSYPYYSNVVELATNSDVVVLCCPLNDQTRHIINREVMLALGKGGVIINVGRGDLIDEKELVKCLMEGGIGGVGLDVFESEPNVPLRVV</sequence>
<dbReference type="FunFam" id="3.40.50.720:FF:000213">
    <property type="entry name" value="Putative 2-hydroxyacid dehydrogenase"/>
    <property type="match status" value="1"/>
</dbReference>
<dbReference type="GO" id="GO:0016618">
    <property type="term" value="F:hydroxypyruvate reductase [NAD(P)H] activity"/>
    <property type="evidence" value="ECO:0007669"/>
    <property type="project" value="TreeGrafter"/>
</dbReference>
<evidence type="ECO:0000256" key="4">
    <source>
        <dbReference type="ARBA" id="ARBA00066661"/>
    </source>
</evidence>
<keyword evidence="3" id="KW-0520">NAD</keyword>
<dbReference type="EMBL" id="JAYMYQ010000002">
    <property type="protein sequence ID" value="KAK7349592.1"/>
    <property type="molecule type" value="Genomic_DNA"/>
</dbReference>
<dbReference type="SUPFAM" id="SSF51735">
    <property type="entry name" value="NAD(P)-binding Rossmann-fold domains"/>
    <property type="match status" value="1"/>
</dbReference>